<dbReference type="InterPro" id="IPR002849">
    <property type="entry name" value="DUF131"/>
</dbReference>
<dbReference type="Proteomes" id="UP000606900">
    <property type="component" value="Unassembled WGS sequence"/>
</dbReference>
<protein>
    <submittedName>
        <fullName evidence="4">TIGR00304 family protein</fullName>
    </submittedName>
</protein>
<name>A0A089ZVA8_METFO</name>
<keyword evidence="1" id="KW-1133">Transmembrane helix</keyword>
<reference evidence="3" key="2">
    <citation type="submission" date="2014-09" db="EMBL/GenBank/DDBJ databases">
        <authorList>
            <person name="Bishop-Lilly K.A."/>
            <person name="Broomall S.M."/>
            <person name="Chain P.S."/>
            <person name="Chertkov O."/>
            <person name="Coyne S.R."/>
            <person name="Daligault H.E."/>
            <person name="Davenport K.W."/>
            <person name="Erkkila T."/>
            <person name="Frey K.G."/>
            <person name="Gibbons H.S."/>
            <person name="Gu W."/>
            <person name="Jaissle J."/>
            <person name="Johnson S.L."/>
            <person name="Koroleva G.I."/>
            <person name="Ladner J.T."/>
            <person name="Lo C.-C."/>
            <person name="Minogue T.D."/>
            <person name="Munk C."/>
            <person name="Palacios G.F."/>
            <person name="Redden C.L."/>
            <person name="Rosenzweig C.N."/>
            <person name="Scholz M.B."/>
            <person name="Teshima H."/>
            <person name="Xu Y."/>
        </authorList>
    </citation>
    <scope>NUCLEOTIDE SEQUENCE</scope>
    <source>
        <strain evidence="3">Mb9</strain>
    </source>
</reference>
<evidence type="ECO:0000313" key="5">
    <source>
        <dbReference type="Proteomes" id="UP000029661"/>
    </source>
</evidence>
<evidence type="ECO:0000313" key="3">
    <source>
        <dbReference type="EMBL" id="CEL24657.1"/>
    </source>
</evidence>
<dbReference type="EMBL" id="JADIIL010000014">
    <property type="protein sequence ID" value="MBF4474601.1"/>
    <property type="molecule type" value="Genomic_DNA"/>
</dbReference>
<dbReference type="NCBIfam" id="TIGR00304">
    <property type="entry name" value="TIGR00304 family membrane protein"/>
    <property type="match status" value="1"/>
</dbReference>
<dbReference type="Proteomes" id="UP000062768">
    <property type="component" value="Chromosome I"/>
</dbReference>
<accession>A0A089ZVA8</accession>
<dbReference type="EMBL" id="LN734822">
    <property type="protein sequence ID" value="CEL24657.1"/>
    <property type="molecule type" value="Genomic_DNA"/>
</dbReference>
<dbReference type="AlphaFoldDB" id="A0A089ZVA8"/>
<dbReference type="PATRIC" id="fig|2162.10.peg.1063"/>
<gene>
    <name evidence="2" type="ORF">BRM9_1294</name>
    <name evidence="4" type="ORF">ISP06_03890</name>
    <name evidence="3" type="ORF">MB9_1018</name>
</gene>
<feature type="transmembrane region" description="Helical" evidence="1">
    <location>
        <begin position="63"/>
        <end position="82"/>
    </location>
</feature>
<dbReference type="KEGG" id="mfc:BRM9_1294"/>
<reference evidence="2" key="1">
    <citation type="submission" date="2013-12" db="EMBL/GenBank/DDBJ databases">
        <title>The complete genome sequence of Methanobacterium sp. BRM9.</title>
        <authorList>
            <consortium name="Pastoral Greenhouse Gas Research Consortium"/>
            <person name="Kelly W.J."/>
            <person name="Leahy S.C."/>
            <person name="Perry R."/>
            <person name="Li D."/>
            <person name="Altermann E."/>
            <person name="Lambie S.C."/>
            <person name="Attwood G.T."/>
        </authorList>
    </citation>
    <scope>NUCLEOTIDE SEQUENCE [LARGE SCALE GENOMIC DNA]</scope>
    <source>
        <strain evidence="2">BRM9</strain>
    </source>
</reference>
<organism evidence="2 5">
    <name type="scientific">Methanobacterium formicicum</name>
    <dbReference type="NCBI Taxonomy" id="2162"/>
    <lineage>
        <taxon>Archaea</taxon>
        <taxon>Methanobacteriati</taxon>
        <taxon>Methanobacteriota</taxon>
        <taxon>Methanomada group</taxon>
        <taxon>Methanobacteria</taxon>
        <taxon>Methanobacteriales</taxon>
        <taxon>Methanobacteriaceae</taxon>
        <taxon>Methanobacterium</taxon>
    </lineage>
</organism>
<keyword evidence="1" id="KW-0472">Membrane</keyword>
<sequence>MIKGQTIILIGIVAVVVGMLLIFIGSTFLSSGKTDSNNNSKVSTGGVILIGPIPIVFGNDKSMVSIALVGAIILMILAYILFYRGHL</sequence>
<feature type="transmembrane region" description="Helical" evidence="1">
    <location>
        <begin position="6"/>
        <end position="29"/>
    </location>
</feature>
<reference evidence="4" key="3">
    <citation type="submission" date="2020-10" db="EMBL/GenBank/DDBJ databases">
        <title>Dehalococcoides mccartyi of a TCE/Cr reducing biochatode.</title>
        <authorList>
            <person name="Matturro B."/>
        </authorList>
    </citation>
    <scope>NUCLEOTIDE SEQUENCE</scope>
    <source>
        <strain evidence="4">Bin2</strain>
    </source>
</reference>
<dbReference type="Pfam" id="PF01998">
    <property type="entry name" value="DUF131"/>
    <property type="match status" value="1"/>
</dbReference>
<evidence type="ECO:0000313" key="6">
    <source>
        <dbReference type="Proteomes" id="UP000062768"/>
    </source>
</evidence>
<keyword evidence="6" id="KW-1185">Reference proteome</keyword>
<evidence type="ECO:0000313" key="4">
    <source>
        <dbReference type="EMBL" id="MBF4474601.1"/>
    </source>
</evidence>
<evidence type="ECO:0000313" key="2">
    <source>
        <dbReference type="EMBL" id="AIS32109.1"/>
    </source>
</evidence>
<dbReference type="GeneID" id="26739269"/>
<keyword evidence="1" id="KW-0812">Transmembrane</keyword>
<dbReference type="EMBL" id="CP006933">
    <property type="protein sequence ID" value="AIS32109.1"/>
    <property type="molecule type" value="Genomic_DNA"/>
</dbReference>
<dbReference type="STRING" id="2162.BRM9_1294"/>
<evidence type="ECO:0000256" key="1">
    <source>
        <dbReference type="SAM" id="Phobius"/>
    </source>
</evidence>
<dbReference type="Proteomes" id="UP000029661">
    <property type="component" value="Chromosome"/>
</dbReference>
<dbReference type="RefSeq" id="WP_048085192.1">
    <property type="nucleotide sequence ID" value="NZ_CP006933.1"/>
</dbReference>
<proteinExistence type="predicted"/>